<dbReference type="PRINTS" id="PR00401">
    <property type="entry name" value="SH2DOMAIN"/>
</dbReference>
<dbReference type="Proteomes" id="UP001107558">
    <property type="component" value="Chromosome 2"/>
</dbReference>
<dbReference type="InterPro" id="IPR036860">
    <property type="entry name" value="SH2_dom_sf"/>
</dbReference>
<dbReference type="AlphaFoldDB" id="A0A9J6C8H6"/>
<organism evidence="3 4">
    <name type="scientific">Polypedilum vanderplanki</name>
    <name type="common">Sleeping chironomid midge</name>
    <dbReference type="NCBI Taxonomy" id="319348"/>
    <lineage>
        <taxon>Eukaryota</taxon>
        <taxon>Metazoa</taxon>
        <taxon>Ecdysozoa</taxon>
        <taxon>Arthropoda</taxon>
        <taxon>Hexapoda</taxon>
        <taxon>Insecta</taxon>
        <taxon>Pterygota</taxon>
        <taxon>Neoptera</taxon>
        <taxon>Endopterygota</taxon>
        <taxon>Diptera</taxon>
        <taxon>Nematocera</taxon>
        <taxon>Chironomoidea</taxon>
        <taxon>Chironomidae</taxon>
        <taxon>Chironominae</taxon>
        <taxon>Polypedilum</taxon>
        <taxon>Polypedilum</taxon>
    </lineage>
</organism>
<dbReference type="SUPFAM" id="SSF55550">
    <property type="entry name" value="SH2 domain"/>
    <property type="match status" value="1"/>
</dbReference>
<keyword evidence="4" id="KW-1185">Reference proteome</keyword>
<sequence length="320" mass="36713">MQSGRNNLKANERPNELHLTERRRKFDCDGNINITLNKSYSDDDSPSEMNCKKVIDKPTLYKRLTMGLLRINDQESRQPLVTNRSSPNSPSRRNYFYHYINAGIYDVDNKFGDSCRQSLTSVVLDASDINDDGSDSRSNTIEFDFKKNIIRETSSANCSPKRYLLSSLKRTDSLNANHHIDDDEDIELREASWFQSGLPRELSLEVLAQQSPGDFIVRRTNNKNGSYTLSLRVPGTSPKIAHYLIVRTPRGYKIKGFHKEFSSLRALITHHSVMPEQLPVPLALPRPQNLNRKNKNIDDYDTYARLKDLRSIFSDLDVNS</sequence>
<evidence type="ECO:0000259" key="2">
    <source>
        <dbReference type="PROSITE" id="PS50001"/>
    </source>
</evidence>
<protein>
    <recommendedName>
        <fullName evidence="2">SH2 domain-containing protein</fullName>
    </recommendedName>
</protein>
<dbReference type="Pfam" id="PF00017">
    <property type="entry name" value="SH2"/>
    <property type="match status" value="1"/>
</dbReference>
<dbReference type="PROSITE" id="PS50001">
    <property type="entry name" value="SH2"/>
    <property type="match status" value="1"/>
</dbReference>
<feature type="domain" description="SH2" evidence="2">
    <location>
        <begin position="193"/>
        <end position="286"/>
    </location>
</feature>
<dbReference type="SMART" id="SM00252">
    <property type="entry name" value="SH2"/>
    <property type="match status" value="1"/>
</dbReference>
<name>A0A9J6C8H6_POLVA</name>
<gene>
    <name evidence="3" type="ORF">PVAND_007663</name>
</gene>
<comment type="caution">
    <text evidence="3">The sequence shown here is derived from an EMBL/GenBank/DDBJ whole genome shotgun (WGS) entry which is preliminary data.</text>
</comment>
<evidence type="ECO:0000256" key="1">
    <source>
        <dbReference type="PROSITE-ProRule" id="PRU00191"/>
    </source>
</evidence>
<evidence type="ECO:0000313" key="4">
    <source>
        <dbReference type="Proteomes" id="UP001107558"/>
    </source>
</evidence>
<keyword evidence="1" id="KW-0727">SH2 domain</keyword>
<proteinExistence type="predicted"/>
<dbReference type="PANTHER" id="PTHR15832:SF2">
    <property type="entry name" value="SH2 DOMAIN-CONTAINING PROTEIN"/>
    <property type="match status" value="1"/>
</dbReference>
<dbReference type="OrthoDB" id="10013007at2759"/>
<dbReference type="EMBL" id="JADBJN010000002">
    <property type="protein sequence ID" value="KAG5677950.1"/>
    <property type="molecule type" value="Genomic_DNA"/>
</dbReference>
<dbReference type="InterPro" id="IPR000980">
    <property type="entry name" value="SH2"/>
</dbReference>
<accession>A0A9J6C8H6</accession>
<evidence type="ECO:0000313" key="3">
    <source>
        <dbReference type="EMBL" id="KAG5677950.1"/>
    </source>
</evidence>
<dbReference type="Gene3D" id="3.30.505.10">
    <property type="entry name" value="SH2 domain"/>
    <property type="match status" value="1"/>
</dbReference>
<reference evidence="3" key="1">
    <citation type="submission" date="2021-03" db="EMBL/GenBank/DDBJ databases">
        <title>Chromosome level genome of the anhydrobiotic midge Polypedilum vanderplanki.</title>
        <authorList>
            <person name="Yoshida Y."/>
            <person name="Kikawada T."/>
            <person name="Gusev O."/>
        </authorList>
    </citation>
    <scope>NUCLEOTIDE SEQUENCE</scope>
    <source>
        <strain evidence="3">NIAS01</strain>
        <tissue evidence="3">Whole body or cell culture</tissue>
    </source>
</reference>
<dbReference type="PANTHER" id="PTHR15832">
    <property type="entry name" value="SHC (SRC HOMOLOGY DOMAIN C-TERMINAL) ADAPTOR HOMOLOG"/>
    <property type="match status" value="1"/>
</dbReference>